<dbReference type="OrthoDB" id="1441381at2"/>
<dbReference type="GO" id="GO:0000160">
    <property type="term" value="P:phosphorelay signal transduction system"/>
    <property type="evidence" value="ECO:0007669"/>
    <property type="project" value="InterPro"/>
</dbReference>
<organism evidence="3 4">
    <name type="scientific">Leeuwenhoekiella nanhaiensis</name>
    <dbReference type="NCBI Taxonomy" id="1655491"/>
    <lineage>
        <taxon>Bacteria</taxon>
        <taxon>Pseudomonadati</taxon>
        <taxon>Bacteroidota</taxon>
        <taxon>Flavobacteriia</taxon>
        <taxon>Flavobacteriales</taxon>
        <taxon>Flavobacteriaceae</taxon>
        <taxon>Leeuwenhoekiella</taxon>
    </lineage>
</organism>
<gene>
    <name evidence="3" type="ORF">CJ305_16435</name>
</gene>
<evidence type="ECO:0000313" key="3">
    <source>
        <dbReference type="EMBL" id="PHQ28118.1"/>
    </source>
</evidence>
<dbReference type="InterPro" id="IPR008207">
    <property type="entry name" value="Sig_transdc_His_kin_Hpt_dom"/>
</dbReference>
<dbReference type="GO" id="GO:0004672">
    <property type="term" value="F:protein kinase activity"/>
    <property type="evidence" value="ECO:0007669"/>
    <property type="project" value="UniProtKB-ARBA"/>
</dbReference>
<dbReference type="AlphaFoldDB" id="A0A2G1VMY1"/>
<dbReference type="SUPFAM" id="SSF47226">
    <property type="entry name" value="Histidine-containing phosphotransfer domain, HPT domain"/>
    <property type="match status" value="1"/>
</dbReference>
<feature type="domain" description="HPt" evidence="2">
    <location>
        <begin position="16"/>
        <end position="105"/>
    </location>
</feature>
<keyword evidence="1" id="KW-0597">Phosphoprotein</keyword>
<evidence type="ECO:0000313" key="4">
    <source>
        <dbReference type="Proteomes" id="UP000229433"/>
    </source>
</evidence>
<accession>A0A2G1VMY1</accession>
<dbReference type="RefSeq" id="WP_099647398.1">
    <property type="nucleotide sequence ID" value="NZ_KZ319300.1"/>
</dbReference>
<keyword evidence="4" id="KW-1185">Reference proteome</keyword>
<dbReference type="Proteomes" id="UP000229433">
    <property type="component" value="Unassembled WGS sequence"/>
</dbReference>
<evidence type="ECO:0000256" key="1">
    <source>
        <dbReference type="PROSITE-ProRule" id="PRU00110"/>
    </source>
</evidence>
<dbReference type="EMBL" id="NQXA01000019">
    <property type="protein sequence ID" value="PHQ28118.1"/>
    <property type="molecule type" value="Genomic_DNA"/>
</dbReference>
<dbReference type="InterPro" id="IPR036641">
    <property type="entry name" value="HPT_dom_sf"/>
</dbReference>
<proteinExistence type="predicted"/>
<dbReference type="PROSITE" id="PS50894">
    <property type="entry name" value="HPT"/>
    <property type="match status" value="1"/>
</dbReference>
<name>A0A2G1VMY1_9FLAO</name>
<protein>
    <recommendedName>
        <fullName evidence="2">HPt domain-containing protein</fullName>
    </recommendedName>
</protein>
<sequence length="105" mass="12282">MNSPNLNYVDDLAGDDEKFRSQFIAILKKELPLEIELYRRYMEQEHWKSAAESVHKMKHKLGIAGMDEAYEIAILYEEELKTGAKTSQIAFERELNRLSDFVNDL</sequence>
<evidence type="ECO:0000259" key="2">
    <source>
        <dbReference type="PROSITE" id="PS50894"/>
    </source>
</evidence>
<comment type="caution">
    <text evidence="3">The sequence shown here is derived from an EMBL/GenBank/DDBJ whole genome shotgun (WGS) entry which is preliminary data.</text>
</comment>
<dbReference type="Gene3D" id="1.20.120.160">
    <property type="entry name" value="HPT domain"/>
    <property type="match status" value="1"/>
</dbReference>
<reference evidence="3 4" key="1">
    <citation type="submission" date="2017-08" db="EMBL/GenBank/DDBJ databases">
        <title>The whole genome shortgun sequences of strain Leeuwenhoekiella nanhaiensis G18 from the South China Sea.</title>
        <authorList>
            <person name="Liu Q."/>
        </authorList>
    </citation>
    <scope>NUCLEOTIDE SEQUENCE [LARGE SCALE GENOMIC DNA]</scope>
    <source>
        <strain evidence="3 4">G18</strain>
    </source>
</reference>
<feature type="modified residue" description="Phosphohistidine" evidence="1">
    <location>
        <position position="55"/>
    </location>
</feature>